<accession>A0ACD1A649</accession>
<keyword evidence="2" id="KW-1185">Reference proteome</keyword>
<organism evidence="1 2">
    <name type="scientific">Anoxybacterium hadale</name>
    <dbReference type="NCBI Taxonomy" id="3408580"/>
    <lineage>
        <taxon>Bacteria</taxon>
        <taxon>Bacillati</taxon>
        <taxon>Bacillota</taxon>
        <taxon>Clostridia</taxon>
        <taxon>Peptostreptococcales</taxon>
        <taxon>Anaerovoracaceae</taxon>
        <taxon>Anoxybacterium</taxon>
    </lineage>
</organism>
<protein>
    <submittedName>
        <fullName evidence="1">Uncharacterized protein</fullName>
    </submittedName>
</protein>
<sequence>MEIADLTQMLVRSRLLQNEKQVQEFEQSIERMKSMNSDDCMKNLCLGFDDETENDEVMFGLVHSIESMRIKWISSKVIKRNFGRYGILQRLMFTPISGNFPGIGSIPLSLLK</sequence>
<dbReference type="EMBL" id="CP042469">
    <property type="protein sequence ID" value="QOX61854.1"/>
    <property type="molecule type" value="Genomic_DNA"/>
</dbReference>
<reference evidence="1" key="1">
    <citation type="submission" date="2019-08" db="EMBL/GenBank/DDBJ databases">
        <title>Genome sequence of Clostridiales bacterium MT110.</title>
        <authorList>
            <person name="Cao J."/>
        </authorList>
    </citation>
    <scope>NUCLEOTIDE SEQUENCE</scope>
    <source>
        <strain evidence="1">MT110</strain>
    </source>
</reference>
<evidence type="ECO:0000313" key="1">
    <source>
        <dbReference type="EMBL" id="QOX61854.1"/>
    </source>
</evidence>
<dbReference type="Proteomes" id="UP000594014">
    <property type="component" value="Chromosome"/>
</dbReference>
<evidence type="ECO:0000313" key="2">
    <source>
        <dbReference type="Proteomes" id="UP000594014"/>
    </source>
</evidence>
<name>A0ACD1A649_9FIRM</name>
<proteinExistence type="predicted"/>
<gene>
    <name evidence="1" type="ORF">FRZ06_00010</name>
</gene>